<reference evidence="4" key="1">
    <citation type="submission" date="2023-07" db="EMBL/GenBank/DDBJ databases">
        <title>Functional and genomic diversity of the sorghum phyllosphere microbiome.</title>
        <authorList>
            <person name="Shade A."/>
        </authorList>
    </citation>
    <scope>NUCLEOTIDE SEQUENCE</scope>
    <source>
        <strain evidence="4">SORGH_AS_0908</strain>
    </source>
</reference>
<evidence type="ECO:0000313" key="4">
    <source>
        <dbReference type="EMBL" id="MDQ1119605.1"/>
    </source>
</evidence>
<feature type="domain" description="SGNH hydrolase-type esterase" evidence="3">
    <location>
        <begin position="87"/>
        <end position="235"/>
    </location>
</feature>
<organism evidence="4 5">
    <name type="scientific">Pseudoxanthomonas winnipegensis</name>
    <dbReference type="NCBI Taxonomy" id="2480810"/>
    <lineage>
        <taxon>Bacteria</taxon>
        <taxon>Pseudomonadati</taxon>
        <taxon>Pseudomonadota</taxon>
        <taxon>Gammaproteobacteria</taxon>
        <taxon>Lysobacterales</taxon>
        <taxon>Lysobacteraceae</taxon>
        <taxon>Pseudoxanthomonas</taxon>
    </lineage>
</organism>
<feature type="chain" id="PRO_5043633926" evidence="2">
    <location>
        <begin position="23"/>
        <end position="249"/>
    </location>
</feature>
<dbReference type="PANTHER" id="PTHR30383:SF5">
    <property type="entry name" value="SGNH HYDROLASE-TYPE ESTERASE DOMAIN-CONTAINING PROTEIN"/>
    <property type="match status" value="1"/>
</dbReference>
<dbReference type="AlphaFoldDB" id="A0AAW8GB28"/>
<dbReference type="PROSITE" id="PS51257">
    <property type="entry name" value="PROKAR_LIPOPROTEIN"/>
    <property type="match status" value="1"/>
</dbReference>
<dbReference type="PANTHER" id="PTHR30383">
    <property type="entry name" value="THIOESTERASE 1/PROTEASE 1/LYSOPHOSPHOLIPASE L1"/>
    <property type="match status" value="1"/>
</dbReference>
<accession>A0AAW8GB28</accession>
<gene>
    <name evidence="4" type="ORF">QE383_001913</name>
</gene>
<evidence type="ECO:0000256" key="1">
    <source>
        <dbReference type="SAM" id="MobiDB-lite"/>
    </source>
</evidence>
<protein>
    <submittedName>
        <fullName evidence="4">Lysophospholipase L1-like esterase</fullName>
    </submittedName>
</protein>
<dbReference type="InterPro" id="IPR013830">
    <property type="entry name" value="SGNH_hydro"/>
</dbReference>
<feature type="region of interest" description="Disordered" evidence="1">
    <location>
        <begin position="28"/>
        <end position="48"/>
    </location>
</feature>
<evidence type="ECO:0000313" key="5">
    <source>
        <dbReference type="Proteomes" id="UP001234354"/>
    </source>
</evidence>
<dbReference type="InterPro" id="IPR036514">
    <property type="entry name" value="SGNH_hydro_sf"/>
</dbReference>
<dbReference type="CDD" id="cd04502">
    <property type="entry name" value="SGNH_hydrolase_like_7"/>
    <property type="match status" value="1"/>
</dbReference>
<sequence length="249" mass="26716">MSIKSSVSLVLAACVALLTACAQTQVATAPTPPPATAPAAPPEVSSGAVSNPAWAKDMDAFAALDAANPPPRHAVLFIGSSSIRMWSTLAQDFAGTPVINRGFGGSEVRDSTYYADRIVVPYQPREIVFYAGDNDLAAGRSVQQVVQDTFAFIARVRRDLPGVPVVYLSIKPSPSRAQLLPQIRQVNAQIAARAAQLQGVHFVDVFTPMLGADGQPRRELFREDMLHMTPEGYAIWARALKPYVEGSAR</sequence>
<evidence type="ECO:0000256" key="2">
    <source>
        <dbReference type="SAM" id="SignalP"/>
    </source>
</evidence>
<dbReference type="Gene3D" id="3.40.50.1110">
    <property type="entry name" value="SGNH hydrolase"/>
    <property type="match status" value="1"/>
</dbReference>
<evidence type="ECO:0000259" key="3">
    <source>
        <dbReference type="Pfam" id="PF13472"/>
    </source>
</evidence>
<feature type="signal peptide" evidence="2">
    <location>
        <begin position="1"/>
        <end position="22"/>
    </location>
</feature>
<dbReference type="SUPFAM" id="SSF52266">
    <property type="entry name" value="SGNH hydrolase"/>
    <property type="match status" value="1"/>
</dbReference>
<dbReference type="Proteomes" id="UP001234354">
    <property type="component" value="Unassembled WGS sequence"/>
</dbReference>
<proteinExistence type="predicted"/>
<comment type="caution">
    <text evidence="4">The sequence shown here is derived from an EMBL/GenBank/DDBJ whole genome shotgun (WGS) entry which is preliminary data.</text>
</comment>
<dbReference type="InterPro" id="IPR051532">
    <property type="entry name" value="Ester_Hydrolysis_Enzymes"/>
</dbReference>
<feature type="compositionally biased region" description="Pro residues" evidence="1">
    <location>
        <begin position="30"/>
        <end position="41"/>
    </location>
</feature>
<dbReference type="GO" id="GO:0004622">
    <property type="term" value="F:phosphatidylcholine lysophospholipase activity"/>
    <property type="evidence" value="ECO:0007669"/>
    <property type="project" value="TreeGrafter"/>
</dbReference>
<dbReference type="Pfam" id="PF13472">
    <property type="entry name" value="Lipase_GDSL_2"/>
    <property type="match status" value="1"/>
</dbReference>
<dbReference type="EMBL" id="JAUTBB010000001">
    <property type="protein sequence ID" value="MDQ1119605.1"/>
    <property type="molecule type" value="Genomic_DNA"/>
</dbReference>
<keyword evidence="2" id="KW-0732">Signal</keyword>
<name>A0AAW8GB28_9GAMM</name>